<feature type="domain" description="Exonuclease" evidence="4">
    <location>
        <begin position="7"/>
        <end position="182"/>
    </location>
</feature>
<dbReference type="Pfam" id="PF20008">
    <property type="entry name" value="DUF6429"/>
    <property type="match status" value="1"/>
</dbReference>
<name>A0ABR7RQU1_9PROT</name>
<comment type="caution">
    <text evidence="5">The sequence shown here is derived from an EMBL/GenBank/DDBJ whole genome shotgun (WGS) entry which is preliminary data.</text>
</comment>
<evidence type="ECO:0000256" key="2">
    <source>
        <dbReference type="ARBA" id="ARBA00022801"/>
    </source>
</evidence>
<dbReference type="SUPFAM" id="SSF53098">
    <property type="entry name" value="Ribonuclease H-like"/>
    <property type="match status" value="1"/>
</dbReference>
<accession>A0ABR7RQU1</accession>
<dbReference type="InterPro" id="IPR036397">
    <property type="entry name" value="RNaseH_sf"/>
</dbReference>
<dbReference type="Gene3D" id="3.30.420.10">
    <property type="entry name" value="Ribonuclease H-like superfamily/Ribonuclease H"/>
    <property type="match status" value="1"/>
</dbReference>
<dbReference type="InterPro" id="IPR045489">
    <property type="entry name" value="DUF6429"/>
</dbReference>
<dbReference type="CDD" id="cd06127">
    <property type="entry name" value="DEDDh"/>
    <property type="match status" value="1"/>
</dbReference>
<dbReference type="Pfam" id="PF00929">
    <property type="entry name" value="RNase_T"/>
    <property type="match status" value="1"/>
</dbReference>
<evidence type="ECO:0000256" key="3">
    <source>
        <dbReference type="ARBA" id="ARBA00022839"/>
    </source>
</evidence>
<organism evidence="5 6">
    <name type="scientific">Teichococcus aerophilus</name>
    <dbReference type="NCBI Taxonomy" id="1224513"/>
    <lineage>
        <taxon>Bacteria</taxon>
        <taxon>Pseudomonadati</taxon>
        <taxon>Pseudomonadota</taxon>
        <taxon>Alphaproteobacteria</taxon>
        <taxon>Acetobacterales</taxon>
        <taxon>Roseomonadaceae</taxon>
        <taxon>Roseomonas</taxon>
    </lineage>
</organism>
<evidence type="ECO:0000313" key="5">
    <source>
        <dbReference type="EMBL" id="MBC9208969.1"/>
    </source>
</evidence>
<keyword evidence="2" id="KW-0378">Hydrolase</keyword>
<reference evidence="5 6" key="1">
    <citation type="journal article" date="2013" name="Int. J. Syst. Evol. Microbiol.">
        <title>Roseomonas aerophila sp. nov., isolated from air.</title>
        <authorList>
            <person name="Kim S.J."/>
            <person name="Weon H.Y."/>
            <person name="Ahn J.H."/>
            <person name="Hong S.B."/>
            <person name="Seok S.J."/>
            <person name="Whang K.S."/>
            <person name="Kwon S.W."/>
        </authorList>
    </citation>
    <scope>NUCLEOTIDE SEQUENCE [LARGE SCALE GENOMIC DNA]</scope>
    <source>
        <strain evidence="5 6">NBRC 108923</strain>
    </source>
</reference>
<dbReference type="InterPro" id="IPR012337">
    <property type="entry name" value="RNaseH-like_sf"/>
</dbReference>
<dbReference type="PANTHER" id="PTHR30231:SF4">
    <property type="entry name" value="PROTEIN NEN2"/>
    <property type="match status" value="1"/>
</dbReference>
<keyword evidence="3 5" id="KW-0269">Exonuclease</keyword>
<keyword evidence="1" id="KW-0540">Nuclease</keyword>
<evidence type="ECO:0000313" key="6">
    <source>
        <dbReference type="Proteomes" id="UP000626026"/>
    </source>
</evidence>
<dbReference type="PANTHER" id="PTHR30231">
    <property type="entry name" value="DNA POLYMERASE III SUBUNIT EPSILON"/>
    <property type="match status" value="1"/>
</dbReference>
<sequence length="271" mass="30086">MTSPREIFVSVDVETAGPIPGEYSLLSIGACSAFDPDNGFTVEVKPINDRFDPKALEVTGLSMDELRQRGLDPEAAMKVFSDWLAILAGPDDTLVFVGFNAPFDWSFVNYYFHRFAGQNPFGFTALDIKALYMGATGSSWRDTRSSKIAEHLKPTLAGTHDPLEDARYQAEIFRLIDTALIPSRGLADQRSAGDRIEADKDKIDDAVLALLFLSLDHDGRAWKGFDWDAMNRLHEKGYIGNPVGKAKSVVLTEDGVKRSEILFRKLFARTC</sequence>
<dbReference type="EMBL" id="JACTVA010000042">
    <property type="protein sequence ID" value="MBC9208969.1"/>
    <property type="molecule type" value="Genomic_DNA"/>
</dbReference>
<dbReference type="GO" id="GO:0004527">
    <property type="term" value="F:exonuclease activity"/>
    <property type="evidence" value="ECO:0007669"/>
    <property type="project" value="UniProtKB-KW"/>
</dbReference>
<gene>
    <name evidence="5" type="ORF">IBL26_19130</name>
</gene>
<evidence type="ECO:0000256" key="1">
    <source>
        <dbReference type="ARBA" id="ARBA00022722"/>
    </source>
</evidence>
<dbReference type="SMART" id="SM00479">
    <property type="entry name" value="EXOIII"/>
    <property type="match status" value="1"/>
</dbReference>
<dbReference type="InterPro" id="IPR013520">
    <property type="entry name" value="Ribonucl_H"/>
</dbReference>
<proteinExistence type="predicted"/>
<keyword evidence="6" id="KW-1185">Reference proteome</keyword>
<dbReference type="RefSeq" id="WP_187786115.1">
    <property type="nucleotide sequence ID" value="NZ_JACTVA010000042.1"/>
</dbReference>
<dbReference type="Proteomes" id="UP000626026">
    <property type="component" value="Unassembled WGS sequence"/>
</dbReference>
<evidence type="ECO:0000259" key="4">
    <source>
        <dbReference type="SMART" id="SM00479"/>
    </source>
</evidence>
<protein>
    <submittedName>
        <fullName evidence="5">3'-5' exonuclease</fullName>
    </submittedName>
</protein>